<gene>
    <name evidence="1" type="ORF">FQP34_10075</name>
</gene>
<proteinExistence type="predicted"/>
<accession>A0A8B5Y028</accession>
<dbReference type="Pfam" id="PF08807">
    <property type="entry name" value="DUF1798"/>
    <property type="match status" value="1"/>
</dbReference>
<dbReference type="InterPro" id="IPR023351">
    <property type="entry name" value="YppE-like_sf"/>
</dbReference>
<reference evidence="1 2" key="1">
    <citation type="submission" date="2019-07" db="EMBL/GenBank/DDBJ databases">
        <title>Genome assembly of Bacillus simplex strain GGC-P6A.</title>
        <authorList>
            <person name="Jennings M.E."/>
            <person name="Barton H.A."/>
        </authorList>
    </citation>
    <scope>NUCLEOTIDE SEQUENCE [LARGE SCALE GENOMIC DNA]</scope>
    <source>
        <strain evidence="1 2">GGC-P6A</strain>
    </source>
</reference>
<dbReference type="InterPro" id="IPR014913">
    <property type="entry name" value="YppE-like"/>
</dbReference>
<dbReference type="EMBL" id="VNKI01000004">
    <property type="protein sequence ID" value="TVX81307.1"/>
    <property type="molecule type" value="Genomic_DNA"/>
</dbReference>
<dbReference type="SUPFAM" id="SSF140415">
    <property type="entry name" value="YppE-like"/>
    <property type="match status" value="1"/>
</dbReference>
<sequence>MSFYKELDYTKGNKCAEEYIVQKEKLQLLTEQLIKYTDQADDIYEGVRKEGKEKDFFSEVKPFADQVRTVCIEWETGMKEWMKETEFRHLFPEQIEQTAHNLSDVAVQAFFSKTSYKRFKSHVQSVEFILNNVKTEIDRILS</sequence>
<comment type="caution">
    <text evidence="1">The sequence shown here is derived from an EMBL/GenBank/DDBJ whole genome shotgun (WGS) entry which is preliminary data.</text>
</comment>
<protein>
    <submittedName>
        <fullName evidence="1">DUF1798 family protein</fullName>
    </submittedName>
</protein>
<organism evidence="1 2">
    <name type="scientific">Peribacillus simplex</name>
    <dbReference type="NCBI Taxonomy" id="1478"/>
    <lineage>
        <taxon>Bacteria</taxon>
        <taxon>Bacillati</taxon>
        <taxon>Bacillota</taxon>
        <taxon>Bacilli</taxon>
        <taxon>Bacillales</taxon>
        <taxon>Bacillaceae</taxon>
        <taxon>Peribacillus</taxon>
    </lineage>
</organism>
<dbReference type="Gene3D" id="1.20.120.440">
    <property type="entry name" value="YppE-like"/>
    <property type="match status" value="1"/>
</dbReference>
<dbReference type="Proteomes" id="UP000317770">
    <property type="component" value="Unassembled WGS sequence"/>
</dbReference>
<name>A0A8B5Y028_9BACI</name>
<evidence type="ECO:0000313" key="1">
    <source>
        <dbReference type="EMBL" id="TVX81307.1"/>
    </source>
</evidence>
<dbReference type="AlphaFoldDB" id="A0A8B5Y028"/>
<evidence type="ECO:0000313" key="2">
    <source>
        <dbReference type="Proteomes" id="UP000317770"/>
    </source>
</evidence>